<evidence type="ECO:0000313" key="6">
    <source>
        <dbReference type="Proteomes" id="UP000008141"/>
    </source>
</evidence>
<evidence type="ECO:0000256" key="3">
    <source>
        <dbReference type="ARBA" id="ARBA00048448"/>
    </source>
</evidence>
<dbReference type="InterPro" id="IPR002937">
    <property type="entry name" value="Amino_oxidase"/>
</dbReference>
<comment type="catalytic activity">
    <reaction evidence="3">
        <text>a secondary aliphatic amine + O2 + H2O = a primary amine + an aldehyde + H2O2</text>
        <dbReference type="Rhea" id="RHEA:26414"/>
        <dbReference type="ChEBI" id="CHEBI:15377"/>
        <dbReference type="ChEBI" id="CHEBI:15379"/>
        <dbReference type="ChEBI" id="CHEBI:16240"/>
        <dbReference type="ChEBI" id="CHEBI:17478"/>
        <dbReference type="ChEBI" id="CHEBI:58855"/>
        <dbReference type="ChEBI" id="CHEBI:65296"/>
        <dbReference type="EC" id="1.4.3.4"/>
    </reaction>
</comment>
<dbReference type="InParanoid" id="E1ZAQ5"/>
<dbReference type="GeneID" id="17356433"/>
<gene>
    <name evidence="5" type="ORF">CHLNCDRAFT_143912</name>
</gene>
<reference evidence="5 6" key="1">
    <citation type="journal article" date="2010" name="Plant Cell">
        <title>The Chlorella variabilis NC64A genome reveals adaptation to photosymbiosis, coevolution with viruses, and cryptic sex.</title>
        <authorList>
            <person name="Blanc G."/>
            <person name="Duncan G."/>
            <person name="Agarkova I."/>
            <person name="Borodovsky M."/>
            <person name="Gurnon J."/>
            <person name="Kuo A."/>
            <person name="Lindquist E."/>
            <person name="Lucas S."/>
            <person name="Pangilinan J."/>
            <person name="Polle J."/>
            <person name="Salamov A."/>
            <person name="Terry A."/>
            <person name="Yamada T."/>
            <person name="Dunigan D.D."/>
            <person name="Grigoriev I.V."/>
            <person name="Claverie J.M."/>
            <person name="Van Etten J.L."/>
        </authorList>
    </citation>
    <scope>NUCLEOTIDE SEQUENCE [LARGE SCALE GENOMIC DNA]</scope>
    <source>
        <strain evidence="5 6">NC64A</strain>
    </source>
</reference>
<evidence type="ECO:0000259" key="4">
    <source>
        <dbReference type="Pfam" id="PF01593"/>
    </source>
</evidence>
<dbReference type="EC" id="1.4.3.4" evidence="2"/>
<dbReference type="EMBL" id="GL433840">
    <property type="protein sequence ID" value="EFN57303.1"/>
    <property type="molecule type" value="Genomic_DNA"/>
</dbReference>
<dbReference type="GO" id="GO:0097621">
    <property type="term" value="F:monoamine oxidase activity"/>
    <property type="evidence" value="ECO:0007669"/>
    <property type="project" value="UniProtKB-EC"/>
</dbReference>
<dbReference type="AlphaFoldDB" id="E1ZAQ5"/>
<dbReference type="PANTHER" id="PTHR43563">
    <property type="entry name" value="AMINE OXIDASE"/>
    <property type="match status" value="1"/>
</dbReference>
<comment type="similarity">
    <text evidence="1">Belongs to the flavin monoamine oxidase family.</text>
</comment>
<keyword evidence="6" id="KW-1185">Reference proteome</keyword>
<dbReference type="STRING" id="554065.E1ZAQ5"/>
<evidence type="ECO:0000256" key="2">
    <source>
        <dbReference type="ARBA" id="ARBA00012804"/>
    </source>
</evidence>
<dbReference type="SUPFAM" id="SSF51905">
    <property type="entry name" value="FAD/NAD(P)-binding domain"/>
    <property type="match status" value="1"/>
</dbReference>
<name>E1ZAQ5_CHLVA</name>
<dbReference type="Proteomes" id="UP000008141">
    <property type="component" value="Unassembled WGS sequence"/>
</dbReference>
<dbReference type="InterPro" id="IPR036188">
    <property type="entry name" value="FAD/NAD-bd_sf"/>
</dbReference>
<dbReference type="OrthoDB" id="547090at2759"/>
<organism evidence="6">
    <name type="scientific">Chlorella variabilis</name>
    <name type="common">Green alga</name>
    <dbReference type="NCBI Taxonomy" id="554065"/>
    <lineage>
        <taxon>Eukaryota</taxon>
        <taxon>Viridiplantae</taxon>
        <taxon>Chlorophyta</taxon>
        <taxon>core chlorophytes</taxon>
        <taxon>Trebouxiophyceae</taxon>
        <taxon>Chlorellales</taxon>
        <taxon>Chlorellaceae</taxon>
        <taxon>Chlorella clade</taxon>
        <taxon>Chlorella</taxon>
    </lineage>
</organism>
<dbReference type="InterPro" id="IPR050703">
    <property type="entry name" value="Flavin_MAO"/>
</dbReference>
<dbReference type="RefSeq" id="XP_005849405.1">
    <property type="nucleotide sequence ID" value="XM_005849343.1"/>
</dbReference>
<dbReference type="Gene3D" id="3.50.50.60">
    <property type="entry name" value="FAD/NAD(P)-binding domain"/>
    <property type="match status" value="1"/>
</dbReference>
<dbReference type="Pfam" id="PF01593">
    <property type="entry name" value="Amino_oxidase"/>
    <property type="match status" value="1"/>
</dbReference>
<dbReference type="KEGG" id="cvr:CHLNCDRAFT_143912"/>
<evidence type="ECO:0000256" key="1">
    <source>
        <dbReference type="ARBA" id="ARBA00005995"/>
    </source>
</evidence>
<dbReference type="PANTHER" id="PTHR43563:SF1">
    <property type="entry name" value="AMINE OXIDASE [FLAVIN-CONTAINING] B"/>
    <property type="match status" value="1"/>
</dbReference>
<evidence type="ECO:0000313" key="5">
    <source>
        <dbReference type="EMBL" id="EFN57303.1"/>
    </source>
</evidence>
<sequence length="269" mass="29096">MTPEPVRAAPHADTPQDFDVVVVGGGISGLTTARNLLREGHRVAVLEARGGLGGRCLRLPVTHADGTPVRCELEVCDPASVNNTYYYDVGGQWVGPTQTRFLAMAEEYGVKKYEATQWQGQTRLYVNDTPIIVSSAVLMGLPVPEAELAGFSAEQRASLGEYARLVGLLKDIIDVVDVEEPWKTPNAAELDAITFQSWLEKSSDDKFARDLLAAIEPLGGGALGGIRPGWVSVLHVARQVKSAPQAEEPERYLFWGAAGQFVDHLSKVS</sequence>
<protein>
    <recommendedName>
        <fullName evidence="2">monoamine oxidase</fullName>
        <ecNumber evidence="2">1.4.3.4</ecNumber>
    </recommendedName>
</protein>
<accession>E1ZAQ5</accession>
<proteinExistence type="inferred from homology"/>
<dbReference type="eggNOG" id="KOG0029">
    <property type="taxonomic scope" value="Eukaryota"/>
</dbReference>
<feature type="domain" description="Amine oxidase" evidence="4">
    <location>
        <begin position="27"/>
        <end position="214"/>
    </location>
</feature>
<dbReference type="Gene3D" id="1.10.405.10">
    <property type="entry name" value="Guanine Nucleotide Dissociation Inhibitor, domain 1"/>
    <property type="match status" value="1"/>
</dbReference>